<gene>
    <name evidence="7" type="ORF">SELMODRAFT_409777</name>
</gene>
<evidence type="ECO:0000256" key="1">
    <source>
        <dbReference type="ARBA" id="ARBA00022723"/>
    </source>
</evidence>
<name>D8RCF0_SELML</name>
<dbReference type="HOGENOM" id="CLU_017799_0_0_1"/>
<dbReference type="InterPro" id="IPR011011">
    <property type="entry name" value="Znf_FYVE_PHD"/>
</dbReference>
<sequence length="830" mass="95152">MVAAAEWWAGIVGKTADWYAAGAVIELPKACVSLAAMSSHILFVRDVFDALYKEIVSELVTREFALCHLNGNSGVGKSAFLWYFIIRTGIDNPESIVLYETGVWVWEFRGSGDLRVVPKKKYPFDVIHSPAVTFHLIDQRVYPDRPIGNRALVAASPDDTNTKDIRKVRLTYTFYLPPWDRGEFGLLLAAWNSAANKMTGNDANDVRLKVKAADLVFAWYGGIPRHVWDQEVRNLTEKYFHSDVMKCLANTKLKNLSFILQSSRNAKDISWRLFHFNVTPGTGFREFQYTFCSEKVANLYADYLCRTNVDKIRSFLEASQPFSEYSALRGFVFEQYVIGQALSQQIMVDTAHCHRCSQTDNPSADVMVSWIQCRTCLRWYHPRCVDLQCKFQFKYECASCQGEPKALVASPSGPGLVLRYYEGDLEDALVAAGEDAIKYMWRPLRKNNAVFDFVLLPRTLGQATVACTDHKPVLEATIKAQQALKAWRELFYNSGHPDNDETLLVFFLPPDSYRGFKFQKYRSSRKVSQKAIRGIVQCKVAVPVSGSPYVEEMSHEMDVVSLDVNLPGTWEEALGCIESEETLEDPPEKSLVQEKLQYWKRDLVCHRSELDDLEKIRDIADGRVKRKRLQSLCKMYKIRANATNEEMLFDLADLRTISKKEWLRTMAGSRKLAKTGYTVRIYGPYNLTTPYFINKAFMIRIFPLYTSVFRLRMHAVMEPFKIATHRQLSILHPIYLLLIPHFQFQGSPSADQCIRNHHDGKQWVTDYADIFYKNDASVRDGTELQAWWQEIANVGHADKKAGWTDMKTKANLIEALTTMIWIPSYHRNFG</sequence>
<feature type="domain" description="Lipoxygenase" evidence="6">
    <location>
        <begin position="737"/>
        <end position="830"/>
    </location>
</feature>
<keyword evidence="2 4" id="KW-0863">Zinc-finger</keyword>
<dbReference type="PANTHER" id="PTHR33129">
    <property type="entry name" value="PROTEIN KINASE DOMAIN-CONTAINING PROTEIN-RELATED"/>
    <property type="match status" value="1"/>
</dbReference>
<dbReference type="SUPFAM" id="SSF48484">
    <property type="entry name" value="Lipoxigenase"/>
    <property type="match status" value="1"/>
</dbReference>
<protein>
    <recommendedName>
        <fullName evidence="9">PHD-type domain-containing protein</fullName>
    </recommendedName>
</protein>
<dbReference type="GO" id="GO:0008270">
    <property type="term" value="F:zinc ion binding"/>
    <property type="evidence" value="ECO:0007669"/>
    <property type="project" value="UniProtKB-KW"/>
</dbReference>
<reference evidence="7 8" key="1">
    <citation type="journal article" date="2011" name="Science">
        <title>The Selaginella genome identifies genetic changes associated with the evolution of vascular plants.</title>
        <authorList>
            <person name="Banks J.A."/>
            <person name="Nishiyama T."/>
            <person name="Hasebe M."/>
            <person name="Bowman J.L."/>
            <person name="Gribskov M."/>
            <person name="dePamphilis C."/>
            <person name="Albert V.A."/>
            <person name="Aono N."/>
            <person name="Aoyama T."/>
            <person name="Ambrose B.A."/>
            <person name="Ashton N.W."/>
            <person name="Axtell M.J."/>
            <person name="Barker E."/>
            <person name="Barker M.S."/>
            <person name="Bennetzen J.L."/>
            <person name="Bonawitz N.D."/>
            <person name="Chapple C."/>
            <person name="Cheng C."/>
            <person name="Correa L.G."/>
            <person name="Dacre M."/>
            <person name="DeBarry J."/>
            <person name="Dreyer I."/>
            <person name="Elias M."/>
            <person name="Engstrom E.M."/>
            <person name="Estelle M."/>
            <person name="Feng L."/>
            <person name="Finet C."/>
            <person name="Floyd S.K."/>
            <person name="Frommer W.B."/>
            <person name="Fujita T."/>
            <person name="Gramzow L."/>
            <person name="Gutensohn M."/>
            <person name="Harholt J."/>
            <person name="Hattori M."/>
            <person name="Heyl A."/>
            <person name="Hirai T."/>
            <person name="Hiwatashi Y."/>
            <person name="Ishikawa M."/>
            <person name="Iwata M."/>
            <person name="Karol K.G."/>
            <person name="Koehler B."/>
            <person name="Kolukisaoglu U."/>
            <person name="Kubo M."/>
            <person name="Kurata T."/>
            <person name="Lalonde S."/>
            <person name="Li K."/>
            <person name="Li Y."/>
            <person name="Litt A."/>
            <person name="Lyons E."/>
            <person name="Manning G."/>
            <person name="Maruyama T."/>
            <person name="Michael T.P."/>
            <person name="Mikami K."/>
            <person name="Miyazaki S."/>
            <person name="Morinaga S."/>
            <person name="Murata T."/>
            <person name="Mueller-Roeber B."/>
            <person name="Nelson D.R."/>
            <person name="Obara M."/>
            <person name="Oguri Y."/>
            <person name="Olmstead R.G."/>
            <person name="Onodera N."/>
            <person name="Petersen B.L."/>
            <person name="Pils B."/>
            <person name="Prigge M."/>
            <person name="Rensing S.A."/>
            <person name="Riano-Pachon D.M."/>
            <person name="Roberts A.W."/>
            <person name="Sato Y."/>
            <person name="Scheller H.V."/>
            <person name="Schulz B."/>
            <person name="Schulz C."/>
            <person name="Shakirov E.V."/>
            <person name="Shibagaki N."/>
            <person name="Shinohara N."/>
            <person name="Shippen D.E."/>
            <person name="Soerensen I."/>
            <person name="Sotooka R."/>
            <person name="Sugimoto N."/>
            <person name="Sugita M."/>
            <person name="Sumikawa N."/>
            <person name="Tanurdzic M."/>
            <person name="Theissen G."/>
            <person name="Ulvskov P."/>
            <person name="Wakazuki S."/>
            <person name="Weng J.K."/>
            <person name="Willats W.W."/>
            <person name="Wipf D."/>
            <person name="Wolf P.G."/>
            <person name="Yang L."/>
            <person name="Zimmer A.D."/>
            <person name="Zhu Q."/>
            <person name="Mitros T."/>
            <person name="Hellsten U."/>
            <person name="Loque D."/>
            <person name="Otillar R."/>
            <person name="Salamov A."/>
            <person name="Schmutz J."/>
            <person name="Shapiro H."/>
            <person name="Lindquist E."/>
            <person name="Lucas S."/>
            <person name="Rokhsar D."/>
            <person name="Grigoriev I.V."/>
        </authorList>
    </citation>
    <scope>NUCLEOTIDE SEQUENCE [LARGE SCALE GENOMIC DNA]</scope>
</reference>
<dbReference type="PROSITE" id="PS51393">
    <property type="entry name" value="LIPOXYGENASE_3"/>
    <property type="match status" value="1"/>
</dbReference>
<evidence type="ECO:0000259" key="5">
    <source>
        <dbReference type="PROSITE" id="PS50016"/>
    </source>
</evidence>
<dbReference type="AlphaFoldDB" id="D8RCF0"/>
<keyword evidence="8" id="KW-1185">Reference proteome</keyword>
<dbReference type="Pfam" id="PF00305">
    <property type="entry name" value="Lipoxygenase"/>
    <property type="match status" value="2"/>
</dbReference>
<dbReference type="Proteomes" id="UP000001514">
    <property type="component" value="Unassembled WGS sequence"/>
</dbReference>
<dbReference type="Gramene" id="EFJ30118">
    <property type="protein sequence ID" value="EFJ30118"/>
    <property type="gene ID" value="SELMODRAFT_409777"/>
</dbReference>
<dbReference type="InterPro" id="IPR013083">
    <property type="entry name" value="Znf_RING/FYVE/PHD"/>
</dbReference>
<evidence type="ECO:0000259" key="6">
    <source>
        <dbReference type="PROSITE" id="PS51393"/>
    </source>
</evidence>
<dbReference type="PROSITE" id="PS01359">
    <property type="entry name" value="ZF_PHD_1"/>
    <property type="match status" value="1"/>
</dbReference>
<dbReference type="InterPro" id="IPR052980">
    <property type="entry name" value="Crinkler_effector"/>
</dbReference>
<keyword evidence="1" id="KW-0479">Metal-binding</keyword>
<dbReference type="Gene3D" id="1.20.245.10">
    <property type="entry name" value="Lipoxygenase-1, Domain 5"/>
    <property type="match status" value="2"/>
</dbReference>
<dbReference type="InterPro" id="IPR036226">
    <property type="entry name" value="LipOase_C_sf"/>
</dbReference>
<keyword evidence="3" id="KW-0862">Zinc</keyword>
<dbReference type="Gene3D" id="3.30.40.10">
    <property type="entry name" value="Zinc/RING finger domain, C3HC4 (zinc finger)"/>
    <property type="match status" value="1"/>
</dbReference>
<evidence type="ECO:0000256" key="4">
    <source>
        <dbReference type="PROSITE-ProRule" id="PRU00146"/>
    </source>
</evidence>
<dbReference type="GO" id="GO:0016702">
    <property type="term" value="F:oxidoreductase activity, acting on single donors with incorporation of molecular oxygen, incorporation of two atoms of oxygen"/>
    <property type="evidence" value="ECO:0007669"/>
    <property type="project" value="InterPro"/>
</dbReference>
<evidence type="ECO:0000256" key="2">
    <source>
        <dbReference type="ARBA" id="ARBA00022771"/>
    </source>
</evidence>
<evidence type="ECO:0000313" key="7">
    <source>
        <dbReference type="EMBL" id="EFJ30118.1"/>
    </source>
</evidence>
<dbReference type="EMBL" id="GL377576">
    <property type="protein sequence ID" value="EFJ30118.1"/>
    <property type="molecule type" value="Genomic_DNA"/>
</dbReference>
<dbReference type="InterPro" id="IPR019786">
    <property type="entry name" value="Zinc_finger_PHD-type_CS"/>
</dbReference>
<dbReference type="InterPro" id="IPR019787">
    <property type="entry name" value="Znf_PHD-finger"/>
</dbReference>
<dbReference type="SUPFAM" id="SSF57903">
    <property type="entry name" value="FYVE/PHD zinc finger"/>
    <property type="match status" value="1"/>
</dbReference>
<proteinExistence type="predicted"/>
<evidence type="ECO:0008006" key="9">
    <source>
        <dbReference type="Google" id="ProtNLM"/>
    </source>
</evidence>
<dbReference type="PANTHER" id="PTHR33129:SF3">
    <property type="entry name" value="HOT SPOT (RHS) PROTEIN, PUTATIVE-RELATED"/>
    <property type="match status" value="1"/>
</dbReference>
<evidence type="ECO:0000313" key="8">
    <source>
        <dbReference type="Proteomes" id="UP000001514"/>
    </source>
</evidence>
<organism evidence="8">
    <name type="scientific">Selaginella moellendorffii</name>
    <name type="common">Spikemoss</name>
    <dbReference type="NCBI Taxonomy" id="88036"/>
    <lineage>
        <taxon>Eukaryota</taxon>
        <taxon>Viridiplantae</taxon>
        <taxon>Streptophyta</taxon>
        <taxon>Embryophyta</taxon>
        <taxon>Tracheophyta</taxon>
        <taxon>Lycopodiopsida</taxon>
        <taxon>Selaginellales</taxon>
        <taxon>Selaginellaceae</taxon>
        <taxon>Selaginella</taxon>
    </lineage>
</organism>
<dbReference type="InterPro" id="IPR013819">
    <property type="entry name" value="LipOase_C"/>
</dbReference>
<dbReference type="KEGG" id="smo:SELMODRAFT_409777"/>
<accession>D8RCF0</accession>
<feature type="domain" description="PHD-type" evidence="5">
    <location>
        <begin position="350"/>
        <end position="403"/>
    </location>
</feature>
<dbReference type="PRINTS" id="PR00087">
    <property type="entry name" value="LIPOXYGENASE"/>
</dbReference>
<evidence type="ECO:0000256" key="3">
    <source>
        <dbReference type="ARBA" id="ARBA00022833"/>
    </source>
</evidence>
<dbReference type="InParanoid" id="D8RCF0"/>
<dbReference type="PROSITE" id="PS50016">
    <property type="entry name" value="ZF_PHD_2"/>
    <property type="match status" value="1"/>
</dbReference>